<evidence type="ECO:0008006" key="3">
    <source>
        <dbReference type="Google" id="ProtNLM"/>
    </source>
</evidence>
<dbReference type="RefSeq" id="WP_132615714.1">
    <property type="nucleotide sequence ID" value="NZ_SMKQ01000079.1"/>
</dbReference>
<proteinExistence type="predicted"/>
<protein>
    <recommendedName>
        <fullName evidence="3">Recombinase RecT</fullName>
    </recommendedName>
</protein>
<organism evidence="1 2">
    <name type="scientific">Nonomuraea terrae</name>
    <dbReference type="NCBI Taxonomy" id="2530383"/>
    <lineage>
        <taxon>Bacteria</taxon>
        <taxon>Bacillati</taxon>
        <taxon>Actinomycetota</taxon>
        <taxon>Actinomycetes</taxon>
        <taxon>Streptosporangiales</taxon>
        <taxon>Streptosporangiaceae</taxon>
        <taxon>Nonomuraea</taxon>
    </lineage>
</organism>
<dbReference type="Pfam" id="PF03837">
    <property type="entry name" value="RecT"/>
    <property type="match status" value="1"/>
</dbReference>
<evidence type="ECO:0000313" key="2">
    <source>
        <dbReference type="Proteomes" id="UP000295302"/>
    </source>
</evidence>
<reference evidence="1 2" key="1">
    <citation type="submission" date="2019-03" db="EMBL/GenBank/DDBJ databases">
        <title>Draft genome sequences of novel Actinobacteria.</title>
        <authorList>
            <person name="Sahin N."/>
            <person name="Ay H."/>
            <person name="Saygin H."/>
        </authorList>
    </citation>
    <scope>NUCLEOTIDE SEQUENCE [LARGE SCALE GENOMIC DNA]</scope>
    <source>
        <strain evidence="1 2">CH32</strain>
    </source>
</reference>
<gene>
    <name evidence="1" type="ORF">E1286_24130</name>
</gene>
<evidence type="ECO:0000313" key="1">
    <source>
        <dbReference type="EMBL" id="TDD45409.1"/>
    </source>
</evidence>
<keyword evidence="2" id="KW-1185">Reference proteome</keyword>
<dbReference type="AlphaFoldDB" id="A0A4R4YMR8"/>
<dbReference type="GO" id="GO:0006259">
    <property type="term" value="P:DNA metabolic process"/>
    <property type="evidence" value="ECO:0007669"/>
    <property type="project" value="InterPro"/>
</dbReference>
<name>A0A4R4YMR8_9ACTN</name>
<dbReference type="EMBL" id="SMKQ01000079">
    <property type="protein sequence ID" value="TDD45409.1"/>
    <property type="molecule type" value="Genomic_DNA"/>
</dbReference>
<accession>A0A4R4YMR8</accession>
<dbReference type="InterPro" id="IPR018330">
    <property type="entry name" value="RecT_fam"/>
</dbReference>
<dbReference type="GO" id="GO:0003677">
    <property type="term" value="F:DNA binding"/>
    <property type="evidence" value="ECO:0007669"/>
    <property type="project" value="InterPro"/>
</dbReference>
<dbReference type="OrthoDB" id="3194907at2"/>
<dbReference type="Proteomes" id="UP000295302">
    <property type="component" value="Unassembled WGS sequence"/>
</dbReference>
<sequence length="296" mass="31736">MTIANLPAVREDSLPERQEYAKALSVSNLLPKQYQGQPGNVLYAVEFGKSLGISTMAAILGVHIIDGRASASAGLISALVRDAGHKLRVWVERDQNGQVVKAIATIHRRDDPDFEFRAEWTMRRASDAGLTSKQVWKNYPEAMLKARAISEVAREACEEALRGVGYTPEELGAEVNADGSVVVTTAAARPNAPGQTIRGAVAPAEPAAPAGNGPAPEVAPTTDTAERMISPAQLKKMGAAMREAGLTDRDAALAFVNEVLQRPADQQVTSRNELTLDEAFAVIEALEPRPRRPKTP</sequence>
<comment type="caution">
    <text evidence="1">The sequence shown here is derived from an EMBL/GenBank/DDBJ whole genome shotgun (WGS) entry which is preliminary data.</text>
</comment>